<evidence type="ECO:0000256" key="4">
    <source>
        <dbReference type="ARBA" id="ARBA00023125"/>
    </source>
</evidence>
<gene>
    <name evidence="7" type="ORF">QE152_g26883</name>
</gene>
<evidence type="ECO:0000256" key="5">
    <source>
        <dbReference type="PROSITE-ProRule" id="PRU00309"/>
    </source>
</evidence>
<dbReference type="SUPFAM" id="SSF57716">
    <property type="entry name" value="Glucocorticoid receptor-like (DNA-binding domain)"/>
    <property type="match status" value="1"/>
</dbReference>
<dbReference type="GO" id="GO:0003677">
    <property type="term" value="F:DNA binding"/>
    <property type="evidence" value="ECO:0007669"/>
    <property type="project" value="UniProtKB-UniRule"/>
</dbReference>
<protein>
    <submittedName>
        <fullName evidence="7">THAP domain</fullName>
    </submittedName>
</protein>
<dbReference type="PANTHER" id="PTHR46927:SF3">
    <property type="entry name" value="THAP-TYPE DOMAIN-CONTAINING PROTEIN"/>
    <property type="match status" value="1"/>
</dbReference>
<dbReference type="PANTHER" id="PTHR46927">
    <property type="entry name" value="AGAP005574-PA"/>
    <property type="match status" value="1"/>
</dbReference>
<evidence type="ECO:0000256" key="2">
    <source>
        <dbReference type="ARBA" id="ARBA00022771"/>
    </source>
</evidence>
<dbReference type="GO" id="GO:0008270">
    <property type="term" value="F:zinc ion binding"/>
    <property type="evidence" value="ECO:0007669"/>
    <property type="project" value="UniProtKB-KW"/>
</dbReference>
<dbReference type="Proteomes" id="UP001458880">
    <property type="component" value="Unassembled WGS sequence"/>
</dbReference>
<accession>A0AAW1JXK4</accession>
<dbReference type="EMBL" id="JASPKY010000318">
    <property type="protein sequence ID" value="KAK9709025.1"/>
    <property type="molecule type" value="Genomic_DNA"/>
</dbReference>
<evidence type="ECO:0000256" key="3">
    <source>
        <dbReference type="ARBA" id="ARBA00022833"/>
    </source>
</evidence>
<dbReference type="InterPro" id="IPR052224">
    <property type="entry name" value="THAP_domain_protein"/>
</dbReference>
<keyword evidence="3" id="KW-0862">Zinc</keyword>
<keyword evidence="2 5" id="KW-0863">Zinc-finger</keyword>
<feature type="domain" description="THAP-type" evidence="6">
    <location>
        <begin position="1"/>
        <end position="69"/>
    </location>
</feature>
<evidence type="ECO:0000313" key="8">
    <source>
        <dbReference type="Proteomes" id="UP001458880"/>
    </source>
</evidence>
<keyword evidence="4 5" id="KW-0238">DNA-binding</keyword>
<evidence type="ECO:0000313" key="7">
    <source>
        <dbReference type="EMBL" id="KAK9709025.1"/>
    </source>
</evidence>
<keyword evidence="1" id="KW-0479">Metal-binding</keyword>
<dbReference type="AlphaFoldDB" id="A0AAW1JXK4"/>
<evidence type="ECO:0000256" key="1">
    <source>
        <dbReference type="ARBA" id="ARBA00022723"/>
    </source>
</evidence>
<dbReference type="Gene3D" id="6.20.210.20">
    <property type="entry name" value="THAP domain"/>
    <property type="match status" value="1"/>
</dbReference>
<dbReference type="InterPro" id="IPR038441">
    <property type="entry name" value="THAP_Znf_sf"/>
</dbReference>
<organism evidence="7 8">
    <name type="scientific">Popillia japonica</name>
    <name type="common">Japanese beetle</name>
    <dbReference type="NCBI Taxonomy" id="7064"/>
    <lineage>
        <taxon>Eukaryota</taxon>
        <taxon>Metazoa</taxon>
        <taxon>Ecdysozoa</taxon>
        <taxon>Arthropoda</taxon>
        <taxon>Hexapoda</taxon>
        <taxon>Insecta</taxon>
        <taxon>Pterygota</taxon>
        <taxon>Neoptera</taxon>
        <taxon>Endopterygota</taxon>
        <taxon>Coleoptera</taxon>
        <taxon>Polyphaga</taxon>
        <taxon>Scarabaeiformia</taxon>
        <taxon>Scarabaeidae</taxon>
        <taxon>Rutelinae</taxon>
        <taxon>Popillia</taxon>
    </lineage>
</organism>
<comment type="caution">
    <text evidence="7">The sequence shown here is derived from an EMBL/GenBank/DDBJ whole genome shotgun (WGS) entry which is preliminary data.</text>
</comment>
<proteinExistence type="predicted"/>
<keyword evidence="8" id="KW-1185">Reference proteome</keyword>
<dbReference type="SMART" id="SM00692">
    <property type="entry name" value="DM3"/>
    <property type="match status" value="1"/>
</dbReference>
<dbReference type="PROSITE" id="PS50950">
    <property type="entry name" value="ZF_THAP"/>
    <property type="match status" value="1"/>
</dbReference>
<sequence>MPGCAAVGCFNSSQKGFKMKRFPKDPERRKAWAANLHRKNWQPTDYSVLCETHFHPDMWEKKDIHILYM</sequence>
<reference evidence="7 8" key="1">
    <citation type="journal article" date="2024" name="BMC Genomics">
        <title>De novo assembly and annotation of Popillia japonica's genome with initial clues to its potential as an invasive pest.</title>
        <authorList>
            <person name="Cucini C."/>
            <person name="Boschi S."/>
            <person name="Funari R."/>
            <person name="Cardaioli E."/>
            <person name="Iannotti N."/>
            <person name="Marturano G."/>
            <person name="Paoli F."/>
            <person name="Bruttini M."/>
            <person name="Carapelli A."/>
            <person name="Frati F."/>
            <person name="Nardi F."/>
        </authorList>
    </citation>
    <scope>NUCLEOTIDE SEQUENCE [LARGE SCALE GENOMIC DNA]</scope>
    <source>
        <strain evidence="7">DMR45628</strain>
    </source>
</reference>
<dbReference type="Pfam" id="PF05485">
    <property type="entry name" value="THAP"/>
    <property type="match status" value="1"/>
</dbReference>
<evidence type="ECO:0000259" key="6">
    <source>
        <dbReference type="PROSITE" id="PS50950"/>
    </source>
</evidence>
<name>A0AAW1JXK4_POPJA</name>
<dbReference type="InterPro" id="IPR006612">
    <property type="entry name" value="THAP_Znf"/>
</dbReference>